<name>A0A1G9UA82_9BACL</name>
<evidence type="ECO:0000313" key="1">
    <source>
        <dbReference type="EMBL" id="SDM56850.1"/>
    </source>
</evidence>
<reference evidence="1 2" key="1">
    <citation type="submission" date="2016-10" db="EMBL/GenBank/DDBJ databases">
        <authorList>
            <person name="de Groot N.N."/>
        </authorList>
    </citation>
    <scope>NUCLEOTIDE SEQUENCE [LARGE SCALE GENOMIC DNA]</scope>
    <source>
        <strain evidence="1 2">CGMCC 1.10239</strain>
    </source>
</reference>
<dbReference type="AlphaFoldDB" id="A0A1G9UA82"/>
<sequence length="45" mass="4824">MAEQFCRLGGPGRLTAADGEIGLLCPVDLQDAAFLIDAVVIWIYT</sequence>
<proteinExistence type="predicted"/>
<organism evidence="1 2">
    <name type="scientific">Paenibacillus jilunlii</name>
    <dbReference type="NCBI Taxonomy" id="682956"/>
    <lineage>
        <taxon>Bacteria</taxon>
        <taxon>Bacillati</taxon>
        <taxon>Bacillota</taxon>
        <taxon>Bacilli</taxon>
        <taxon>Bacillales</taxon>
        <taxon>Paenibacillaceae</taxon>
        <taxon>Paenibacillus</taxon>
    </lineage>
</organism>
<gene>
    <name evidence="1" type="ORF">SAMN05216191_11485</name>
</gene>
<evidence type="ECO:0000313" key="2">
    <source>
        <dbReference type="Proteomes" id="UP000182783"/>
    </source>
</evidence>
<protein>
    <submittedName>
        <fullName evidence="1">Uncharacterized protein</fullName>
    </submittedName>
</protein>
<dbReference type="EMBL" id="FNGM01000014">
    <property type="protein sequence ID" value="SDM56850.1"/>
    <property type="molecule type" value="Genomic_DNA"/>
</dbReference>
<accession>A0A1G9UA82</accession>
<dbReference type="Proteomes" id="UP000182783">
    <property type="component" value="Unassembled WGS sequence"/>
</dbReference>
<dbReference type="RefSeq" id="WP_157243789.1">
    <property type="nucleotide sequence ID" value="NZ_CP048429.1"/>
</dbReference>